<keyword evidence="8" id="KW-1185">Reference proteome</keyword>
<gene>
    <name evidence="7" type="ORF">AMSG_05596</name>
</gene>
<feature type="transmembrane region" description="Helical" evidence="6">
    <location>
        <begin position="329"/>
        <end position="352"/>
    </location>
</feature>
<feature type="transmembrane region" description="Helical" evidence="6">
    <location>
        <begin position="228"/>
        <end position="253"/>
    </location>
</feature>
<feature type="transmembrane region" description="Helical" evidence="6">
    <location>
        <begin position="53"/>
        <end position="76"/>
    </location>
</feature>
<evidence type="ECO:0000256" key="5">
    <source>
        <dbReference type="RuleBase" id="RU003750"/>
    </source>
</evidence>
<keyword evidence="3 5" id="KW-0808">Transferase</keyword>
<dbReference type="GeneID" id="25564970"/>
<dbReference type="EMBL" id="GL349456">
    <property type="protein sequence ID" value="KNC49560.1"/>
    <property type="molecule type" value="Genomic_DNA"/>
</dbReference>
<proteinExistence type="inferred from homology"/>
<comment type="subcellular location">
    <subcellularLocation>
        <location evidence="1">Membrane</location>
    </subcellularLocation>
</comment>
<organism evidence="7 8">
    <name type="scientific">Thecamonas trahens ATCC 50062</name>
    <dbReference type="NCBI Taxonomy" id="461836"/>
    <lineage>
        <taxon>Eukaryota</taxon>
        <taxon>Apusozoa</taxon>
        <taxon>Apusomonadida</taxon>
        <taxon>Apusomonadidae</taxon>
        <taxon>Thecamonas</taxon>
    </lineage>
</organism>
<evidence type="ECO:0000313" key="8">
    <source>
        <dbReference type="Proteomes" id="UP000054408"/>
    </source>
</evidence>
<evidence type="ECO:0000313" key="7">
    <source>
        <dbReference type="EMBL" id="KNC49560.1"/>
    </source>
</evidence>
<dbReference type="InterPro" id="IPR043130">
    <property type="entry name" value="CDP-OH_PTrfase_TM_dom"/>
</dbReference>
<dbReference type="STRING" id="461836.A0A0L0DBG3"/>
<dbReference type="PIRSF" id="PIRSF015665">
    <property type="entry name" value="CHOPT"/>
    <property type="match status" value="1"/>
</dbReference>
<dbReference type="GO" id="GO:0008654">
    <property type="term" value="P:phospholipid biosynthetic process"/>
    <property type="evidence" value="ECO:0007669"/>
    <property type="project" value="InterPro"/>
</dbReference>
<dbReference type="GO" id="GO:0016020">
    <property type="term" value="C:membrane"/>
    <property type="evidence" value="ECO:0007669"/>
    <property type="project" value="UniProtKB-SubCell"/>
</dbReference>
<feature type="transmembrane region" description="Helical" evidence="6">
    <location>
        <begin position="358"/>
        <end position="378"/>
    </location>
</feature>
<keyword evidence="6" id="KW-0812">Transmembrane</keyword>
<protein>
    <submittedName>
        <fullName evidence="7">Aminoalcoholphosphotransferase</fullName>
    </submittedName>
</protein>
<name>A0A0L0DBG3_THETB</name>
<evidence type="ECO:0000256" key="6">
    <source>
        <dbReference type="SAM" id="Phobius"/>
    </source>
</evidence>
<feature type="transmembrane region" description="Helical" evidence="6">
    <location>
        <begin position="265"/>
        <end position="286"/>
    </location>
</feature>
<evidence type="ECO:0000256" key="3">
    <source>
        <dbReference type="ARBA" id="ARBA00022679"/>
    </source>
</evidence>
<dbReference type="OMA" id="QNMGQGW"/>
<feature type="transmembrane region" description="Helical" evidence="6">
    <location>
        <begin position="146"/>
        <end position="166"/>
    </location>
</feature>
<comment type="similarity">
    <text evidence="2 5">Belongs to the CDP-alcohol phosphatidyltransferase class-I family.</text>
</comment>
<dbReference type="RefSeq" id="XP_013757669.1">
    <property type="nucleotide sequence ID" value="XM_013902215.1"/>
</dbReference>
<sequence length="397" mass="42373">MRAVGTGTWLSVYRVHDLAALGQYKYSAVDDSYLSLWILNPFWTWVASFMPPWLAPNMITLIGFLFPLLSYCLVFATVPHFTDSPPPWYCYLFGLGLFFYQTMDNVDGKQARATGTSSPLGELFDHGCDAVNVVITAVVTAAVLRLGYGLGTFGVILMGVVPFYFASWEEYHTGTLYLGVINGPTEGIIGVVGVALASGYFGSDFWLLPARDVLPGPALAALDAIGAGGWALNEVGVLCFSAPVIFTVAASVVSAVRKTKKGSGLALAQLIPFAVYVLSCGVWVVSAEVSDVSDAPDIVQPLVHYTVMTLVFGELVGRVITAHLLKLHFPVYGSPVLLIPIALAANSAALHWVADRGAAQAALVVAAFAYLHFVLHVISGFCAHLDIPVLTIPKAKA</sequence>
<dbReference type="PANTHER" id="PTHR10414:SF77">
    <property type="entry name" value="CDP-ALCOHOL PHOSPHATIDYLTRANSFERASE FAMILY PROTEIN"/>
    <property type="match status" value="1"/>
</dbReference>
<keyword evidence="6" id="KW-1133">Transmembrane helix</keyword>
<dbReference type="eggNOG" id="KOG2877">
    <property type="taxonomic scope" value="Eukaryota"/>
</dbReference>
<dbReference type="PANTHER" id="PTHR10414">
    <property type="entry name" value="ETHANOLAMINEPHOSPHOTRANSFERASE"/>
    <property type="match status" value="1"/>
</dbReference>
<dbReference type="Gene3D" id="1.20.120.1760">
    <property type="match status" value="1"/>
</dbReference>
<dbReference type="Proteomes" id="UP000054408">
    <property type="component" value="Unassembled WGS sequence"/>
</dbReference>
<evidence type="ECO:0000256" key="1">
    <source>
        <dbReference type="ARBA" id="ARBA00004370"/>
    </source>
</evidence>
<dbReference type="PROSITE" id="PS00379">
    <property type="entry name" value="CDP_ALCOHOL_P_TRANSF"/>
    <property type="match status" value="1"/>
</dbReference>
<feature type="transmembrane region" description="Helical" evidence="6">
    <location>
        <begin position="298"/>
        <end position="317"/>
    </location>
</feature>
<accession>A0A0L0DBG3</accession>
<dbReference type="OrthoDB" id="196717at2759"/>
<dbReference type="InterPro" id="IPR000462">
    <property type="entry name" value="CDP-OH_P_trans"/>
</dbReference>
<evidence type="ECO:0000256" key="2">
    <source>
        <dbReference type="ARBA" id="ARBA00010441"/>
    </source>
</evidence>
<feature type="transmembrane region" description="Helical" evidence="6">
    <location>
        <begin position="88"/>
        <end position="103"/>
    </location>
</feature>
<keyword evidence="4 6" id="KW-0472">Membrane</keyword>
<dbReference type="AlphaFoldDB" id="A0A0L0DBG3"/>
<evidence type="ECO:0000256" key="4">
    <source>
        <dbReference type="ARBA" id="ARBA00023136"/>
    </source>
</evidence>
<dbReference type="GO" id="GO:0016780">
    <property type="term" value="F:phosphotransferase activity, for other substituted phosphate groups"/>
    <property type="evidence" value="ECO:0007669"/>
    <property type="project" value="InterPro"/>
</dbReference>
<reference evidence="7 8" key="1">
    <citation type="submission" date="2010-05" db="EMBL/GenBank/DDBJ databases">
        <title>The Genome Sequence of Thecamonas trahens ATCC 50062.</title>
        <authorList>
            <consortium name="The Broad Institute Genome Sequencing Platform"/>
            <person name="Russ C."/>
            <person name="Cuomo C."/>
            <person name="Shea T."/>
            <person name="Young S.K."/>
            <person name="Zeng Q."/>
            <person name="Koehrsen M."/>
            <person name="Haas B."/>
            <person name="Borodovsky M."/>
            <person name="Guigo R."/>
            <person name="Alvarado L."/>
            <person name="Berlin A."/>
            <person name="Bochicchio J."/>
            <person name="Borenstein D."/>
            <person name="Chapman S."/>
            <person name="Chen Z."/>
            <person name="Freedman E."/>
            <person name="Gellesch M."/>
            <person name="Goldberg J."/>
            <person name="Griggs A."/>
            <person name="Gujja S."/>
            <person name="Heilman E."/>
            <person name="Heiman D."/>
            <person name="Hepburn T."/>
            <person name="Howarth C."/>
            <person name="Jen D."/>
            <person name="Larson L."/>
            <person name="Mehta T."/>
            <person name="Park D."/>
            <person name="Pearson M."/>
            <person name="Roberts A."/>
            <person name="Saif S."/>
            <person name="Shenoy N."/>
            <person name="Sisk P."/>
            <person name="Stolte C."/>
            <person name="Sykes S."/>
            <person name="Thomson T."/>
            <person name="Walk T."/>
            <person name="White J."/>
            <person name="Yandava C."/>
            <person name="Burger G."/>
            <person name="Gray M.W."/>
            <person name="Holland P.W.H."/>
            <person name="King N."/>
            <person name="Lang F.B.F."/>
            <person name="Roger A.J."/>
            <person name="Ruiz-Trillo I."/>
            <person name="Lander E."/>
            <person name="Nusbaum C."/>
        </authorList>
    </citation>
    <scope>NUCLEOTIDE SEQUENCE [LARGE SCALE GENOMIC DNA]</scope>
    <source>
        <strain evidence="7 8">ATCC 50062</strain>
    </source>
</reference>
<dbReference type="Pfam" id="PF01066">
    <property type="entry name" value="CDP-OH_P_transf"/>
    <property type="match status" value="1"/>
</dbReference>
<dbReference type="InterPro" id="IPR014472">
    <property type="entry name" value="CHOPT"/>
</dbReference>
<dbReference type="InterPro" id="IPR048254">
    <property type="entry name" value="CDP_ALCOHOL_P_TRANSF_CS"/>
</dbReference>